<dbReference type="SMART" id="SM00248">
    <property type="entry name" value="ANK"/>
    <property type="match status" value="5"/>
</dbReference>
<feature type="transmembrane region" description="Helical" evidence="13">
    <location>
        <begin position="642"/>
        <end position="664"/>
    </location>
</feature>
<evidence type="ECO:0000256" key="11">
    <source>
        <dbReference type="SAM" id="Coils"/>
    </source>
</evidence>
<evidence type="ECO:0000259" key="14">
    <source>
        <dbReference type="Pfam" id="PF00520"/>
    </source>
</evidence>
<dbReference type="PANTHER" id="PTHR47143:SF4">
    <property type="entry name" value="TRANSIENT RECEPTOR POTENTIAL CATION CHANNEL PROTEIN PAINLESS"/>
    <property type="match status" value="1"/>
</dbReference>
<feature type="domain" description="Ion transport" evidence="14">
    <location>
        <begin position="553"/>
        <end position="803"/>
    </location>
</feature>
<dbReference type="Proteomes" id="UP000183832">
    <property type="component" value="Unassembled WGS sequence"/>
</dbReference>
<evidence type="ECO:0000256" key="2">
    <source>
        <dbReference type="ARBA" id="ARBA00022448"/>
    </source>
</evidence>
<keyword evidence="7" id="KW-0040">ANK repeat</keyword>
<gene>
    <name evidence="15" type="ORF">CLUMA_CG019590</name>
</gene>
<keyword evidence="10" id="KW-0407">Ion channel</keyword>
<keyword evidence="5" id="KW-0677">Repeat</keyword>
<evidence type="ECO:0000256" key="6">
    <source>
        <dbReference type="ARBA" id="ARBA00022989"/>
    </source>
</evidence>
<dbReference type="SUPFAM" id="SSF81324">
    <property type="entry name" value="Voltage-gated potassium channels"/>
    <property type="match status" value="1"/>
</dbReference>
<proteinExistence type="predicted"/>
<evidence type="ECO:0000256" key="13">
    <source>
        <dbReference type="SAM" id="Phobius"/>
    </source>
</evidence>
<feature type="transmembrane region" description="Helical" evidence="13">
    <location>
        <begin position="542"/>
        <end position="564"/>
    </location>
</feature>
<feature type="coiled-coil region" evidence="11">
    <location>
        <begin position="918"/>
        <end position="952"/>
    </location>
</feature>
<keyword evidence="3" id="KW-0716">Sensory transduction</keyword>
<keyword evidence="8" id="KW-0406">Ion transport</keyword>
<feature type="transmembrane region" description="Helical" evidence="13">
    <location>
        <begin position="767"/>
        <end position="791"/>
    </location>
</feature>
<dbReference type="InterPro" id="IPR005821">
    <property type="entry name" value="Ion_trans_dom"/>
</dbReference>
<evidence type="ECO:0000256" key="1">
    <source>
        <dbReference type="ARBA" id="ARBA00004141"/>
    </source>
</evidence>
<dbReference type="OrthoDB" id="7784786at2759"/>
<dbReference type="Gene3D" id="1.25.40.20">
    <property type="entry name" value="Ankyrin repeat-containing domain"/>
    <property type="match status" value="2"/>
</dbReference>
<evidence type="ECO:0000313" key="16">
    <source>
        <dbReference type="Proteomes" id="UP000183832"/>
    </source>
</evidence>
<dbReference type="InterPro" id="IPR002110">
    <property type="entry name" value="Ankyrin_rpt"/>
</dbReference>
<dbReference type="SUPFAM" id="SSF48403">
    <property type="entry name" value="Ankyrin repeat"/>
    <property type="match status" value="1"/>
</dbReference>
<dbReference type="GO" id="GO:0034703">
    <property type="term" value="C:cation channel complex"/>
    <property type="evidence" value="ECO:0007669"/>
    <property type="project" value="UniProtKB-ARBA"/>
</dbReference>
<accession>A0A1J1J5E6</accession>
<reference evidence="15 16" key="1">
    <citation type="submission" date="2015-04" db="EMBL/GenBank/DDBJ databases">
        <authorList>
            <person name="Syromyatnikov M.Y."/>
            <person name="Popov V.N."/>
        </authorList>
    </citation>
    <scope>NUCLEOTIDE SEQUENCE [LARGE SCALE GENOMIC DNA]</scope>
</reference>
<feature type="transmembrane region" description="Helical" evidence="13">
    <location>
        <begin position="576"/>
        <end position="596"/>
    </location>
</feature>
<evidence type="ECO:0000256" key="4">
    <source>
        <dbReference type="ARBA" id="ARBA00022692"/>
    </source>
</evidence>
<protein>
    <submittedName>
        <fullName evidence="15">CLUMA_CG019590, isoform A</fullName>
    </submittedName>
</protein>
<dbReference type="InterPro" id="IPR036770">
    <property type="entry name" value="Ankyrin_rpt-contain_sf"/>
</dbReference>
<evidence type="ECO:0000313" key="15">
    <source>
        <dbReference type="EMBL" id="CRL06694.1"/>
    </source>
</evidence>
<feature type="transmembrane region" description="Helical" evidence="13">
    <location>
        <begin position="608"/>
        <end position="630"/>
    </location>
</feature>
<sequence length="955" mass="111236">MSLNKDLLLAFEQRNFGKFQELLQVYLADPNYYIKEEEQTIFETILSSPNSENYIKLCIENGGDFYQKNSNDYYPLHRVIESHCLENLKQVEILFDDLNSDMDDDTYKRYSPYVNVNMTHGQNSLHILAEALTNDNYQTIFEMMKILISHGCNVNYPNYDGKTAFHILLEKLQQLKTQPRKEILEYFLKYADVDFYSHKSDEIIEMVMNQKLKYELPARQDIKADYETMTNLLNTNQINTFETLFPLFKSSCEDSEIYADRCASFMQIAVQKSLINIVDLLIDYSIDVNKTPKNCEDKTPPVFKAFSNANPAILRVFFLHPKIRFTYDNEGERKTLLHQYFDSFKGHSYATFRRNESAREMTRDQKKCFDLLMDHPKCNRHLINAYDEAGLPAIYYSVRYKNDYITIALLKRGAYVGTVINGIRKSVLEEFLDSTITTNDRFSDDEDLEIKIDYSFLTPPFKEPSSKKRSKKPKSKETSIAISNDSNPNEKLKMIPSVEKEEIYLEEMKPLKKIAESSELQKFIVHPTIASFILLKWYKLSFLIYTNLILILLFMMAFIPFSVICQTYPVHTEVTYIAYLVFQVLSLISLCTLLVRETCQALLSLRQYVSNVSNWIDILLVASALTVLIFESQIPHHLSRVLRTIVILLAAAEYFNLLGMVPMLKVSIYTKMYLRVMNTFIKSLAFYSMMLLAFAFSFFTLMGDKFAKDIMKLNREGPDTTTNDIPVTNATRNERYNNFYTVGSSIIKSFVMLTGELETSYIHTEGWTYAILFLLFLFLVTIVLNNLLNALAVSDTQEIKRDAKLIDLNQRIEAMCDNEAAIFKKNSRMGNWLKMVISMFPKTLPDGCIIIKPNRSYRIYVKQSEQILLNDWLQTNIKLFKPDVKFNADIMKEIQKLLTTKREEKTIMAIRMLKENRNEKLANDIIKISEMLNDIQKNVTKLQADVYNLRKRSNL</sequence>
<dbReference type="EMBL" id="CVRI01000067">
    <property type="protein sequence ID" value="CRL06694.1"/>
    <property type="molecule type" value="Genomic_DNA"/>
</dbReference>
<dbReference type="STRING" id="568069.A0A1J1J5E6"/>
<keyword evidence="16" id="KW-1185">Reference proteome</keyword>
<dbReference type="Pfam" id="PF00520">
    <property type="entry name" value="Ion_trans"/>
    <property type="match status" value="1"/>
</dbReference>
<dbReference type="InterPro" id="IPR052076">
    <property type="entry name" value="TRP_cation_channel"/>
</dbReference>
<organism evidence="15 16">
    <name type="scientific">Clunio marinus</name>
    <dbReference type="NCBI Taxonomy" id="568069"/>
    <lineage>
        <taxon>Eukaryota</taxon>
        <taxon>Metazoa</taxon>
        <taxon>Ecdysozoa</taxon>
        <taxon>Arthropoda</taxon>
        <taxon>Hexapoda</taxon>
        <taxon>Insecta</taxon>
        <taxon>Pterygota</taxon>
        <taxon>Neoptera</taxon>
        <taxon>Endopterygota</taxon>
        <taxon>Diptera</taxon>
        <taxon>Nematocera</taxon>
        <taxon>Chironomoidea</taxon>
        <taxon>Chironomidae</taxon>
        <taxon>Clunio</taxon>
    </lineage>
</organism>
<comment type="subcellular location">
    <subcellularLocation>
        <location evidence="1">Membrane</location>
        <topology evidence="1">Multi-pass membrane protein</topology>
    </subcellularLocation>
</comment>
<feature type="transmembrane region" description="Helical" evidence="13">
    <location>
        <begin position="684"/>
        <end position="703"/>
    </location>
</feature>
<evidence type="ECO:0000256" key="7">
    <source>
        <dbReference type="ARBA" id="ARBA00023043"/>
    </source>
</evidence>
<keyword evidence="9 13" id="KW-0472">Membrane</keyword>
<feature type="region of interest" description="Disordered" evidence="12">
    <location>
        <begin position="462"/>
        <end position="486"/>
    </location>
</feature>
<dbReference type="Gene3D" id="1.10.287.70">
    <property type="match status" value="1"/>
</dbReference>
<evidence type="ECO:0000256" key="5">
    <source>
        <dbReference type="ARBA" id="ARBA00022737"/>
    </source>
</evidence>
<name>A0A1J1J5E6_9DIPT</name>
<dbReference type="GO" id="GO:0005216">
    <property type="term" value="F:monoatomic ion channel activity"/>
    <property type="evidence" value="ECO:0007669"/>
    <property type="project" value="InterPro"/>
</dbReference>
<keyword evidence="11" id="KW-0175">Coiled coil</keyword>
<keyword evidence="4 13" id="KW-0812">Transmembrane</keyword>
<evidence type="ECO:0000256" key="3">
    <source>
        <dbReference type="ARBA" id="ARBA00022606"/>
    </source>
</evidence>
<evidence type="ECO:0000256" key="10">
    <source>
        <dbReference type="ARBA" id="ARBA00023303"/>
    </source>
</evidence>
<dbReference type="PANTHER" id="PTHR47143">
    <property type="entry name" value="TRANSIENT RECEPTOR POTENTIAL CATION CHANNEL PROTEIN PAINLESS"/>
    <property type="match status" value="1"/>
</dbReference>
<evidence type="ECO:0000256" key="9">
    <source>
        <dbReference type="ARBA" id="ARBA00023136"/>
    </source>
</evidence>
<dbReference type="AlphaFoldDB" id="A0A1J1J5E6"/>
<evidence type="ECO:0000256" key="12">
    <source>
        <dbReference type="SAM" id="MobiDB-lite"/>
    </source>
</evidence>
<keyword evidence="6 13" id="KW-1133">Transmembrane helix</keyword>
<evidence type="ECO:0000256" key="8">
    <source>
        <dbReference type="ARBA" id="ARBA00023065"/>
    </source>
</evidence>
<keyword evidence="2" id="KW-0813">Transport</keyword>